<feature type="transmembrane region" description="Helical" evidence="9">
    <location>
        <begin position="12"/>
        <end position="29"/>
    </location>
</feature>
<dbReference type="InterPro" id="IPR050196">
    <property type="entry name" value="Cytochrome_P450_Monoox"/>
</dbReference>
<dbReference type="GO" id="GO:0020037">
    <property type="term" value="F:heme binding"/>
    <property type="evidence" value="ECO:0007669"/>
    <property type="project" value="InterPro"/>
</dbReference>
<dbReference type="Proteomes" id="UP001234581">
    <property type="component" value="Unassembled WGS sequence"/>
</dbReference>
<gene>
    <name evidence="10" type="ORF">O0I10_001455</name>
</gene>
<evidence type="ECO:0000256" key="6">
    <source>
        <dbReference type="ARBA" id="ARBA00023033"/>
    </source>
</evidence>
<dbReference type="EMBL" id="JARTCD010000004">
    <property type="protein sequence ID" value="KAJ8662495.1"/>
    <property type="molecule type" value="Genomic_DNA"/>
</dbReference>
<keyword evidence="9" id="KW-1133">Transmembrane helix</keyword>
<dbReference type="AlphaFoldDB" id="A0AAD7Y1A5"/>
<keyword evidence="3 7" id="KW-0479">Metal-binding</keyword>
<keyword evidence="4 8" id="KW-0560">Oxidoreductase</keyword>
<dbReference type="GO" id="GO:0016705">
    <property type="term" value="F:oxidoreductase activity, acting on paired donors, with incorporation or reduction of molecular oxygen"/>
    <property type="evidence" value="ECO:0007669"/>
    <property type="project" value="InterPro"/>
</dbReference>
<dbReference type="PANTHER" id="PTHR24291:SF50">
    <property type="entry name" value="BIFUNCTIONAL ALBAFLAVENONE MONOOXYGENASE_TERPENE SYNTHASE"/>
    <property type="match status" value="1"/>
</dbReference>
<comment type="similarity">
    <text evidence="1 8">Belongs to the cytochrome P450 family.</text>
</comment>
<dbReference type="Pfam" id="PF00067">
    <property type="entry name" value="p450"/>
    <property type="match status" value="1"/>
</dbReference>
<comment type="cofactor">
    <cofactor evidence="7">
        <name>heme</name>
        <dbReference type="ChEBI" id="CHEBI:30413"/>
    </cofactor>
</comment>
<proteinExistence type="inferred from homology"/>
<dbReference type="SUPFAM" id="SSF48264">
    <property type="entry name" value="Cytochrome P450"/>
    <property type="match status" value="1"/>
</dbReference>
<dbReference type="InterPro" id="IPR001128">
    <property type="entry name" value="Cyt_P450"/>
</dbReference>
<evidence type="ECO:0008006" key="12">
    <source>
        <dbReference type="Google" id="ProtNLM"/>
    </source>
</evidence>
<organism evidence="10 11">
    <name type="scientific">Lichtheimia ornata</name>
    <dbReference type="NCBI Taxonomy" id="688661"/>
    <lineage>
        <taxon>Eukaryota</taxon>
        <taxon>Fungi</taxon>
        <taxon>Fungi incertae sedis</taxon>
        <taxon>Mucoromycota</taxon>
        <taxon>Mucoromycotina</taxon>
        <taxon>Mucoromycetes</taxon>
        <taxon>Mucorales</taxon>
        <taxon>Lichtheimiaceae</taxon>
        <taxon>Lichtheimia</taxon>
    </lineage>
</organism>
<keyword evidence="9" id="KW-0472">Membrane</keyword>
<name>A0AAD7Y1A5_9FUNG</name>
<evidence type="ECO:0000256" key="9">
    <source>
        <dbReference type="SAM" id="Phobius"/>
    </source>
</evidence>
<evidence type="ECO:0000313" key="10">
    <source>
        <dbReference type="EMBL" id="KAJ8662495.1"/>
    </source>
</evidence>
<keyword evidence="6 8" id="KW-0503">Monooxygenase</keyword>
<evidence type="ECO:0000256" key="4">
    <source>
        <dbReference type="ARBA" id="ARBA00023002"/>
    </source>
</evidence>
<evidence type="ECO:0000256" key="7">
    <source>
        <dbReference type="PIRSR" id="PIRSR602401-1"/>
    </source>
</evidence>
<accession>A0AAD7Y1A5</accession>
<dbReference type="GO" id="GO:0005506">
    <property type="term" value="F:iron ion binding"/>
    <property type="evidence" value="ECO:0007669"/>
    <property type="project" value="InterPro"/>
</dbReference>
<comment type="caution">
    <text evidence="10">The sequence shown here is derived from an EMBL/GenBank/DDBJ whole genome shotgun (WGS) entry which is preliminary data.</text>
</comment>
<keyword evidence="5 7" id="KW-0408">Iron</keyword>
<dbReference type="GO" id="GO:0004497">
    <property type="term" value="F:monooxygenase activity"/>
    <property type="evidence" value="ECO:0007669"/>
    <property type="project" value="UniProtKB-KW"/>
</dbReference>
<protein>
    <recommendedName>
        <fullName evidence="12">Cytochrome p450</fullName>
    </recommendedName>
</protein>
<evidence type="ECO:0000256" key="5">
    <source>
        <dbReference type="ARBA" id="ARBA00023004"/>
    </source>
</evidence>
<keyword evidence="9" id="KW-0812">Transmembrane</keyword>
<dbReference type="PANTHER" id="PTHR24291">
    <property type="entry name" value="CYTOCHROME P450 FAMILY 4"/>
    <property type="match status" value="1"/>
</dbReference>
<dbReference type="PRINTS" id="PR00463">
    <property type="entry name" value="EP450I"/>
</dbReference>
<dbReference type="Gene3D" id="1.10.630.10">
    <property type="entry name" value="Cytochrome P450"/>
    <property type="match status" value="1"/>
</dbReference>
<dbReference type="PRINTS" id="PR00385">
    <property type="entry name" value="P450"/>
</dbReference>
<sequence>MTEIKDQIYRYRHYIGVAAAVLLVCQQVYHRIFRIPKNLRHLPAIPYGQQLKALQSQENLISRTQRLVFPLLSKANGVYLVCFFDLDTWTIYVADPEIARIVFFKPEFANKTSSVLDSIDQNTTLIEFVGNDNVSIVNGHHWKDQRKIMNPAFHRATPVGMFGSLMPKVFRLVEEQPTVPVLELMQKLTLDALGKSVFGFDFGGLDDPDSVWVKTYRLLFDGFTNVIPLVFPRLDGLYRYFSAKRRAQHDAVYKLIDLLDGVADKKRSMLQDESNSHTNDVPEHEKDLLQLMLEAELRGEGNWTKKELRHNMAIFFVAGHDTTSHALTFCLYLLAMNQDIQKKAREEILRVLGDEPTDVFPTLEDCKKMDYLDMVIKESMRIYPPANDILARDVHEDLNVKGIFIPKGAMVSVDIQALHHRPDLWHEPEKFNPDRFLPGGEHDSHEGIAYAPFSSGARQCIALKFSIMQQRVVLAMLLRKFEWELPKESKHKDGIKFEIPFNLAPKDLELTFHKRY</sequence>
<keyword evidence="2 7" id="KW-0349">Heme</keyword>
<dbReference type="InterPro" id="IPR017972">
    <property type="entry name" value="Cyt_P450_CS"/>
</dbReference>
<evidence type="ECO:0000256" key="8">
    <source>
        <dbReference type="RuleBase" id="RU000461"/>
    </source>
</evidence>
<reference evidence="10 11" key="1">
    <citation type="submission" date="2023-03" db="EMBL/GenBank/DDBJ databases">
        <title>Genome sequence of Lichtheimia ornata CBS 291.66.</title>
        <authorList>
            <person name="Mohabir J.T."/>
            <person name="Shea T.P."/>
            <person name="Kurbessoian T."/>
            <person name="Berby B."/>
            <person name="Fontaine J."/>
            <person name="Livny J."/>
            <person name="Gnirke A."/>
            <person name="Stajich J.E."/>
            <person name="Cuomo C.A."/>
        </authorList>
    </citation>
    <scope>NUCLEOTIDE SEQUENCE [LARGE SCALE GENOMIC DNA]</scope>
    <source>
        <strain evidence="10">CBS 291.66</strain>
    </source>
</reference>
<dbReference type="RefSeq" id="XP_058347408.1">
    <property type="nucleotide sequence ID" value="XM_058481551.1"/>
</dbReference>
<dbReference type="GeneID" id="83208873"/>
<evidence type="ECO:0000256" key="2">
    <source>
        <dbReference type="ARBA" id="ARBA00022617"/>
    </source>
</evidence>
<feature type="binding site" description="axial binding residue" evidence="7">
    <location>
        <position position="460"/>
    </location>
    <ligand>
        <name>heme</name>
        <dbReference type="ChEBI" id="CHEBI:30413"/>
    </ligand>
    <ligandPart>
        <name>Fe</name>
        <dbReference type="ChEBI" id="CHEBI:18248"/>
    </ligandPart>
</feature>
<keyword evidence="11" id="KW-1185">Reference proteome</keyword>
<evidence type="ECO:0000256" key="1">
    <source>
        <dbReference type="ARBA" id="ARBA00010617"/>
    </source>
</evidence>
<dbReference type="InterPro" id="IPR036396">
    <property type="entry name" value="Cyt_P450_sf"/>
</dbReference>
<evidence type="ECO:0000313" key="11">
    <source>
        <dbReference type="Proteomes" id="UP001234581"/>
    </source>
</evidence>
<dbReference type="InterPro" id="IPR002401">
    <property type="entry name" value="Cyt_P450_E_grp-I"/>
</dbReference>
<evidence type="ECO:0000256" key="3">
    <source>
        <dbReference type="ARBA" id="ARBA00022723"/>
    </source>
</evidence>
<dbReference type="PROSITE" id="PS00086">
    <property type="entry name" value="CYTOCHROME_P450"/>
    <property type="match status" value="1"/>
</dbReference>